<sequence length="70" mass="8312">MRPILISYETKSPSNVARAWCDIEEVRLASYAVTLITTEQVASVHFRFNVFDVFNHTVRYDHIRNLFEFF</sequence>
<evidence type="ECO:0000313" key="1">
    <source>
        <dbReference type="EMBL" id="GEA52311.1"/>
    </source>
</evidence>
<dbReference type="Proteomes" id="UP000318717">
    <property type="component" value="Unassembled WGS sequence"/>
</dbReference>
<evidence type="ECO:0000313" key="2">
    <source>
        <dbReference type="Proteomes" id="UP000318717"/>
    </source>
</evidence>
<reference evidence="1 2" key="1">
    <citation type="submission" date="2019-06" db="EMBL/GenBank/DDBJ databases">
        <title>Whole genome shotgun sequence of Vibrio inusitatus NBRC 102082.</title>
        <authorList>
            <person name="Hosoyama A."/>
            <person name="Uohara A."/>
            <person name="Ohji S."/>
            <person name="Ichikawa N."/>
        </authorList>
    </citation>
    <scope>NUCLEOTIDE SEQUENCE [LARGE SCALE GENOMIC DNA]</scope>
    <source>
        <strain evidence="1 2">NBRC 102082</strain>
    </source>
</reference>
<organism evidence="1 2">
    <name type="scientific">Vibrio inusitatus NBRC 102082</name>
    <dbReference type="NCBI Taxonomy" id="1219070"/>
    <lineage>
        <taxon>Bacteria</taxon>
        <taxon>Pseudomonadati</taxon>
        <taxon>Pseudomonadota</taxon>
        <taxon>Gammaproteobacteria</taxon>
        <taxon>Vibrionales</taxon>
        <taxon>Vibrionaceae</taxon>
        <taxon>Vibrio</taxon>
    </lineage>
</organism>
<dbReference type="AlphaFoldDB" id="A0A4Y3HZ66"/>
<proteinExistence type="predicted"/>
<accession>A0A4Y3HZ66</accession>
<dbReference type="EMBL" id="BJLF01000018">
    <property type="protein sequence ID" value="GEA52311.1"/>
    <property type="molecule type" value="Genomic_DNA"/>
</dbReference>
<comment type="caution">
    <text evidence="1">The sequence shown here is derived from an EMBL/GenBank/DDBJ whole genome shotgun (WGS) entry which is preliminary data.</text>
</comment>
<name>A0A4Y3HZ66_9VIBR</name>
<protein>
    <submittedName>
        <fullName evidence="1">Uncharacterized protein</fullName>
    </submittedName>
</protein>
<gene>
    <name evidence="1" type="ORF">VIN01S_31150</name>
</gene>
<keyword evidence="2" id="KW-1185">Reference proteome</keyword>